<evidence type="ECO:0000256" key="9">
    <source>
        <dbReference type="SAM" id="Coils"/>
    </source>
</evidence>
<dbReference type="EMBL" id="FO082271">
    <property type="protein sequence ID" value="CCO17523.1"/>
    <property type="molecule type" value="Genomic_DNA"/>
</dbReference>
<feature type="domain" description="Potassium channel" evidence="12">
    <location>
        <begin position="244"/>
        <end position="299"/>
    </location>
</feature>
<feature type="transmembrane region" description="Helical" evidence="11">
    <location>
        <begin position="431"/>
        <end position="457"/>
    </location>
</feature>
<feature type="domain" description="Potassium channel" evidence="12">
    <location>
        <begin position="448"/>
        <end position="482"/>
    </location>
</feature>
<dbReference type="GO" id="GO:0005886">
    <property type="term" value="C:plasma membrane"/>
    <property type="evidence" value="ECO:0007669"/>
    <property type="project" value="TreeGrafter"/>
</dbReference>
<feature type="transmembrane region" description="Helical" evidence="11">
    <location>
        <begin position="247"/>
        <end position="265"/>
    </location>
</feature>
<evidence type="ECO:0000256" key="11">
    <source>
        <dbReference type="SAM" id="Phobius"/>
    </source>
</evidence>
<keyword evidence="5 11" id="KW-1133">Transmembrane helix</keyword>
<evidence type="ECO:0000256" key="2">
    <source>
        <dbReference type="ARBA" id="ARBA00010159"/>
    </source>
</evidence>
<dbReference type="RefSeq" id="XP_007511402.1">
    <property type="nucleotide sequence ID" value="XM_007511340.1"/>
</dbReference>
<keyword evidence="14" id="KW-1185">Reference proteome</keyword>
<dbReference type="InterPro" id="IPR013099">
    <property type="entry name" value="K_chnl_dom"/>
</dbReference>
<evidence type="ECO:0000256" key="8">
    <source>
        <dbReference type="ARBA" id="ARBA00023303"/>
    </source>
</evidence>
<dbReference type="AlphaFoldDB" id="K8F7F9"/>
<evidence type="ECO:0000256" key="6">
    <source>
        <dbReference type="ARBA" id="ARBA00023065"/>
    </source>
</evidence>
<organism evidence="13 14">
    <name type="scientific">Bathycoccus prasinos</name>
    <dbReference type="NCBI Taxonomy" id="41875"/>
    <lineage>
        <taxon>Eukaryota</taxon>
        <taxon>Viridiplantae</taxon>
        <taxon>Chlorophyta</taxon>
        <taxon>Mamiellophyceae</taxon>
        <taxon>Mamiellales</taxon>
        <taxon>Bathycoccaceae</taxon>
        <taxon>Bathycoccus</taxon>
    </lineage>
</organism>
<feature type="coiled-coil region" evidence="9">
    <location>
        <begin position="114"/>
        <end position="144"/>
    </location>
</feature>
<evidence type="ECO:0000259" key="12">
    <source>
        <dbReference type="Pfam" id="PF07885"/>
    </source>
</evidence>
<dbReference type="GeneID" id="19014037"/>
<sequence length="523" mass="60520">MLKRTGEFARRVFFGDDQREEEEEYDEEEEEEEVSENGFCAERRGRFSTTTQELVEIQEEEKKNTGKESRRRRRQSTWYANKKKTSIRATISKIVVSLSILLTLCAMLAQTLVYVEREEEAKRREEAREDYERAKEAMMKLFSSSSSLPCEDGGNELMLPSIETVESCRIIEEKSSTSITSSLLFNQSCLNVNAPEASGVIEELLLNACSIATTTNTQQYYFPIAEIYIHYREDLEEKKKLMELQHWNFKGAFFFVVTVFTTIGYGNVAPSTKEGRLVVLITTIPVLAVSLITIVTIAEPIIDSMNLLHKYLLKRMKKKLPIDITIPQKCTLEEYFNVLQHHLIGEAFWPMTEVFIRTNQIYTSDELHKGEVFVSKQQFVETCQGLGLRINDRANVSTEEEVSAEEEEREQESVLNLEEIRLLLEIIRSKASLISTGVQLMHCLLFSVLSVVVGMFYFKVLQDWDYLEAAYFAMVSITSVGFRRLIGRLRPQPSRRLGCFLVSVCIHRFWFHHCVHWYFSDIC</sequence>
<keyword evidence="8" id="KW-0407">Ion channel</keyword>
<dbReference type="Pfam" id="PF07885">
    <property type="entry name" value="Ion_trans_2"/>
    <property type="match status" value="2"/>
</dbReference>
<dbReference type="PRINTS" id="PR01333">
    <property type="entry name" value="2POREKCHANEL"/>
</dbReference>
<dbReference type="SUPFAM" id="SSF81324">
    <property type="entry name" value="Voltage-gated potassium channels"/>
    <property type="match status" value="2"/>
</dbReference>
<keyword evidence="4 11" id="KW-0812">Transmembrane</keyword>
<evidence type="ECO:0000256" key="3">
    <source>
        <dbReference type="ARBA" id="ARBA00022448"/>
    </source>
</evidence>
<feature type="compositionally biased region" description="Acidic residues" evidence="10">
    <location>
        <begin position="18"/>
        <end position="35"/>
    </location>
</feature>
<feature type="transmembrane region" description="Helical" evidence="11">
    <location>
        <begin position="277"/>
        <end position="298"/>
    </location>
</feature>
<feature type="region of interest" description="Disordered" evidence="10">
    <location>
        <begin position="14"/>
        <end position="42"/>
    </location>
</feature>
<protein>
    <recommendedName>
        <fullName evidence="12">Potassium channel domain-containing protein</fullName>
    </recommendedName>
</protein>
<evidence type="ECO:0000256" key="1">
    <source>
        <dbReference type="ARBA" id="ARBA00004141"/>
    </source>
</evidence>
<comment type="subcellular location">
    <subcellularLocation>
        <location evidence="1">Membrane</location>
        <topology evidence="1">Multi-pass membrane protein</topology>
    </subcellularLocation>
</comment>
<dbReference type="OrthoDB" id="297496at2759"/>
<evidence type="ECO:0000256" key="7">
    <source>
        <dbReference type="ARBA" id="ARBA00023136"/>
    </source>
</evidence>
<feature type="region of interest" description="Disordered" evidence="10">
    <location>
        <begin position="57"/>
        <end position="77"/>
    </location>
</feature>
<dbReference type="eggNOG" id="KOG4404">
    <property type="taxonomic scope" value="Eukaryota"/>
</dbReference>
<name>K8F7F9_9CHLO</name>
<dbReference type="Gene3D" id="1.10.287.70">
    <property type="match status" value="1"/>
</dbReference>
<keyword evidence="7 11" id="KW-0472">Membrane</keyword>
<dbReference type="KEGG" id="bpg:Bathy08g00580"/>
<keyword evidence="6" id="KW-0406">Ion transport</keyword>
<dbReference type="GO" id="GO:0022841">
    <property type="term" value="F:potassium ion leak channel activity"/>
    <property type="evidence" value="ECO:0007669"/>
    <property type="project" value="TreeGrafter"/>
</dbReference>
<dbReference type="GO" id="GO:0005774">
    <property type="term" value="C:vacuolar membrane"/>
    <property type="evidence" value="ECO:0007669"/>
    <property type="project" value="UniProtKB-ARBA"/>
</dbReference>
<evidence type="ECO:0000256" key="10">
    <source>
        <dbReference type="SAM" id="MobiDB-lite"/>
    </source>
</evidence>
<keyword evidence="3" id="KW-0813">Transport</keyword>
<evidence type="ECO:0000256" key="4">
    <source>
        <dbReference type="ARBA" id="ARBA00022692"/>
    </source>
</evidence>
<gene>
    <name evidence="13" type="ORF">Bathy08g00580</name>
</gene>
<evidence type="ECO:0000256" key="5">
    <source>
        <dbReference type="ARBA" id="ARBA00022989"/>
    </source>
</evidence>
<dbReference type="Proteomes" id="UP000198341">
    <property type="component" value="Chromosome 8"/>
</dbReference>
<feature type="transmembrane region" description="Helical" evidence="11">
    <location>
        <begin position="469"/>
        <end position="486"/>
    </location>
</feature>
<dbReference type="PANTHER" id="PTHR11003">
    <property type="entry name" value="POTASSIUM CHANNEL, SUBFAMILY K"/>
    <property type="match status" value="1"/>
</dbReference>
<proteinExistence type="inferred from homology"/>
<dbReference type="PANTHER" id="PTHR11003:SF291">
    <property type="entry name" value="IP11374P"/>
    <property type="match status" value="1"/>
</dbReference>
<reference evidence="13 14" key="1">
    <citation type="submission" date="2011-10" db="EMBL/GenBank/DDBJ databases">
        <authorList>
            <person name="Genoscope - CEA"/>
        </authorList>
    </citation>
    <scope>NUCLEOTIDE SEQUENCE [LARGE SCALE GENOMIC DNA]</scope>
    <source>
        <strain evidence="13 14">RCC 1105</strain>
    </source>
</reference>
<comment type="similarity">
    <text evidence="2">Belongs to the two pore domain potassium channel (TC 1.A.1.7) family.</text>
</comment>
<accession>K8F7F9</accession>
<keyword evidence="9" id="KW-0175">Coiled coil</keyword>
<evidence type="ECO:0000313" key="14">
    <source>
        <dbReference type="Proteomes" id="UP000198341"/>
    </source>
</evidence>
<dbReference type="InterPro" id="IPR003280">
    <property type="entry name" value="2pore_dom_K_chnl"/>
</dbReference>
<feature type="transmembrane region" description="Helical" evidence="11">
    <location>
        <begin position="94"/>
        <end position="115"/>
    </location>
</feature>
<evidence type="ECO:0000313" key="13">
    <source>
        <dbReference type="EMBL" id="CCO17523.1"/>
    </source>
</evidence>
<dbReference type="GO" id="GO:0015271">
    <property type="term" value="F:outward rectifier potassium channel activity"/>
    <property type="evidence" value="ECO:0007669"/>
    <property type="project" value="TreeGrafter"/>
</dbReference>
<dbReference type="GO" id="GO:0030322">
    <property type="term" value="P:stabilization of membrane potential"/>
    <property type="evidence" value="ECO:0007669"/>
    <property type="project" value="TreeGrafter"/>
</dbReference>